<evidence type="ECO:0000313" key="2">
    <source>
        <dbReference type="EMBL" id="KAF6817816.1"/>
    </source>
</evidence>
<dbReference type="EMBL" id="WIGN01000019">
    <property type="protein sequence ID" value="KAF6817816.1"/>
    <property type="molecule type" value="Genomic_DNA"/>
</dbReference>
<dbReference type="AlphaFoldDB" id="A0A8H6N362"/>
<accession>A0A8H6N362</accession>
<dbReference type="InterPro" id="IPR010730">
    <property type="entry name" value="HET"/>
</dbReference>
<feature type="domain" description="Heterokaryon incompatibility" evidence="1">
    <location>
        <begin position="158"/>
        <end position="305"/>
    </location>
</feature>
<protein>
    <recommendedName>
        <fullName evidence="1">Heterokaryon incompatibility domain-containing protein</fullName>
    </recommendedName>
</protein>
<comment type="caution">
    <text evidence="2">The sequence shown here is derived from an EMBL/GenBank/DDBJ whole genome shotgun (WGS) entry which is preliminary data.</text>
</comment>
<gene>
    <name evidence="2" type="ORF">CSOJ01_02253</name>
</gene>
<dbReference type="PANTHER" id="PTHR33112">
    <property type="entry name" value="DOMAIN PROTEIN, PUTATIVE-RELATED"/>
    <property type="match status" value="1"/>
</dbReference>
<sequence>MRLLLSKWEGVALQVAQSKAALGCSFLQKLVTERPLSAVSPEVAEEGCSVSLSVLLDDHPKVQFNWEGGRYDGLYYIYAAPGAPPAASPFVDLLPPNLAPNSELSFKRIKSWLSECSASHIKCPKHSGNFMPRRVLHISKSGEGLSVRLSSDHSPGKYATLSYCWGGDQPSKTLQPNFQSYLSDIPLGSLPLTIQHAAIVTHGIGLPYLWVDAMCIIQDDEEDKFDQIAQMHAIYNNSWVTIAAAEAKVSGDGFLQPRGQWQPVKMKARFDDNVFSDVLLVPQGLGPMSCRPDAPLFQRGWTMQETLLSSRILLYGHRELTFLCLEDEKSEGGLPPDIRHYQIAYSQRLLTVEDDKLLGIGALAEAYGRRKGLAGYVAGMWKTDFLQQCLWTTETTNEEHLPRRPVRYRAPSWSWASLDAHISSFGVSANMPAMMLPETMPPNSTCRIIDIQTTLVTLENPFGMVSDGYLTIQGKMRELTWHNKGIGWREEGRLDGSEYRSAAGLASGSGSPLEHRDMQSDEARGYALLLKEVESETGTFQRVGRLEVTERDGFDDWFDGPHEWKEIVVV</sequence>
<dbReference type="Proteomes" id="UP000652219">
    <property type="component" value="Unassembled WGS sequence"/>
</dbReference>
<dbReference type="Pfam" id="PF06985">
    <property type="entry name" value="HET"/>
    <property type="match status" value="1"/>
</dbReference>
<evidence type="ECO:0000259" key="1">
    <source>
        <dbReference type="Pfam" id="PF06985"/>
    </source>
</evidence>
<keyword evidence="3" id="KW-1185">Reference proteome</keyword>
<name>A0A8H6N362_9PEZI</name>
<proteinExistence type="predicted"/>
<dbReference type="PANTHER" id="PTHR33112:SF16">
    <property type="entry name" value="HETEROKARYON INCOMPATIBILITY DOMAIN-CONTAINING PROTEIN"/>
    <property type="match status" value="1"/>
</dbReference>
<evidence type="ECO:0000313" key="3">
    <source>
        <dbReference type="Proteomes" id="UP000652219"/>
    </source>
</evidence>
<reference evidence="2 3" key="1">
    <citation type="journal article" date="2020" name="Phytopathology">
        <title>Genome Sequence Resources of Colletotrichum truncatum, C. plurivorum, C. musicola, and C. sojae: Four Species Pathogenic to Soybean (Glycine max).</title>
        <authorList>
            <person name="Rogerio F."/>
            <person name="Boufleur T.R."/>
            <person name="Ciampi-Guillardi M."/>
            <person name="Sukno S.A."/>
            <person name="Thon M.R."/>
            <person name="Massola Junior N.S."/>
            <person name="Baroncelli R."/>
        </authorList>
    </citation>
    <scope>NUCLEOTIDE SEQUENCE [LARGE SCALE GENOMIC DNA]</scope>
    <source>
        <strain evidence="2 3">LFN0009</strain>
    </source>
</reference>
<organism evidence="2 3">
    <name type="scientific">Colletotrichum sojae</name>
    <dbReference type="NCBI Taxonomy" id="2175907"/>
    <lineage>
        <taxon>Eukaryota</taxon>
        <taxon>Fungi</taxon>
        <taxon>Dikarya</taxon>
        <taxon>Ascomycota</taxon>
        <taxon>Pezizomycotina</taxon>
        <taxon>Sordariomycetes</taxon>
        <taxon>Hypocreomycetidae</taxon>
        <taxon>Glomerellales</taxon>
        <taxon>Glomerellaceae</taxon>
        <taxon>Colletotrichum</taxon>
        <taxon>Colletotrichum orchidearum species complex</taxon>
    </lineage>
</organism>